<organism evidence="1 2">
    <name type="scientific">Pyronema omphalodes (strain CBS 100304)</name>
    <name type="common">Pyronema confluens</name>
    <dbReference type="NCBI Taxonomy" id="1076935"/>
    <lineage>
        <taxon>Eukaryota</taxon>
        <taxon>Fungi</taxon>
        <taxon>Dikarya</taxon>
        <taxon>Ascomycota</taxon>
        <taxon>Pezizomycotina</taxon>
        <taxon>Pezizomycetes</taxon>
        <taxon>Pezizales</taxon>
        <taxon>Pyronemataceae</taxon>
        <taxon>Pyronema</taxon>
    </lineage>
</organism>
<accession>U4LED6</accession>
<dbReference type="AlphaFoldDB" id="U4LED6"/>
<gene>
    <name evidence="1" type="ORF">PCON_12708</name>
</gene>
<evidence type="ECO:0000313" key="2">
    <source>
        <dbReference type="Proteomes" id="UP000018144"/>
    </source>
</evidence>
<dbReference type="Proteomes" id="UP000018144">
    <property type="component" value="Unassembled WGS sequence"/>
</dbReference>
<protein>
    <submittedName>
        <fullName evidence="1">Uncharacterized protein</fullName>
    </submittedName>
</protein>
<name>U4LED6_PYROM</name>
<dbReference type="EMBL" id="HF935778">
    <property type="protein sequence ID" value="CCX13115.1"/>
    <property type="molecule type" value="Genomic_DNA"/>
</dbReference>
<keyword evidence="2" id="KW-1185">Reference proteome</keyword>
<sequence length="232" mass="26191">MRLHYLNNERKLAEAIYHSSNKSWTVWTLIDANIGIPNGAKFVSSDWAVLYQNGTAKDMLHHIFYQNGRESSRTVSMLTITSGSPFYGSYSGPAEQTFDSIQESALAIFEEMIDNSPGFLPYLQRLRIYMQEPNTGDLVEYSSVSNTVDTNVTSHRSEWFKTATIDRIGKVGDLTVVPKYTKVNNCVILSEISLFFAQNGVVKELLWTQLSYAWKQPARGNVIDQDAWNAVA</sequence>
<evidence type="ECO:0000313" key="1">
    <source>
        <dbReference type="EMBL" id="CCX13115.1"/>
    </source>
</evidence>
<proteinExistence type="predicted"/>
<reference evidence="1 2" key="1">
    <citation type="journal article" date="2013" name="PLoS Genet.">
        <title>The genome and development-dependent transcriptomes of Pyronema confluens: a window into fungal evolution.</title>
        <authorList>
            <person name="Traeger S."/>
            <person name="Altegoer F."/>
            <person name="Freitag M."/>
            <person name="Gabaldon T."/>
            <person name="Kempken F."/>
            <person name="Kumar A."/>
            <person name="Marcet-Houben M."/>
            <person name="Poggeler S."/>
            <person name="Stajich J.E."/>
            <person name="Nowrousian M."/>
        </authorList>
    </citation>
    <scope>NUCLEOTIDE SEQUENCE [LARGE SCALE GENOMIC DNA]</scope>
    <source>
        <strain evidence="2">CBS 100304</strain>
        <tissue evidence="1">Vegetative mycelium</tissue>
    </source>
</reference>